<name>A0A420HC96_9PEZI</name>
<dbReference type="EMBL" id="MCBR01020691">
    <property type="protein sequence ID" value="RKF55047.1"/>
    <property type="molecule type" value="Genomic_DNA"/>
</dbReference>
<evidence type="ECO:0000256" key="11">
    <source>
        <dbReference type="SAM" id="Coils"/>
    </source>
</evidence>
<proteinExistence type="inferred from homology"/>
<dbReference type="GO" id="GO:0016592">
    <property type="term" value="C:mediator complex"/>
    <property type="evidence" value="ECO:0007669"/>
    <property type="project" value="UniProtKB-UniRule"/>
</dbReference>
<evidence type="ECO:0000313" key="14">
    <source>
        <dbReference type="Proteomes" id="UP000285405"/>
    </source>
</evidence>
<evidence type="ECO:0000256" key="6">
    <source>
        <dbReference type="ARBA" id="ARBA00023159"/>
    </source>
</evidence>
<feature type="coiled-coil region" evidence="11">
    <location>
        <begin position="91"/>
        <end position="125"/>
    </location>
</feature>
<dbReference type="Pfam" id="PF11221">
    <property type="entry name" value="Med21"/>
    <property type="match status" value="1"/>
</dbReference>
<dbReference type="InterPro" id="IPR037212">
    <property type="entry name" value="Med7/Med21-like"/>
</dbReference>
<dbReference type="PANTHER" id="PTHR13381:SF0">
    <property type="entry name" value="MEDIATOR OF RNA POLYMERASE II TRANSCRIPTION SUBUNIT 21"/>
    <property type="match status" value="1"/>
</dbReference>
<gene>
    <name evidence="13" type="ORF">GcC1_206033</name>
</gene>
<evidence type="ECO:0000256" key="4">
    <source>
        <dbReference type="ARBA" id="ARBA00019691"/>
    </source>
</evidence>
<feature type="compositionally biased region" description="Polar residues" evidence="12">
    <location>
        <begin position="43"/>
        <end position="57"/>
    </location>
</feature>
<evidence type="ECO:0000256" key="2">
    <source>
        <dbReference type="ARBA" id="ARBA00005770"/>
    </source>
</evidence>
<dbReference type="GO" id="GO:0006357">
    <property type="term" value="P:regulation of transcription by RNA polymerase II"/>
    <property type="evidence" value="ECO:0007669"/>
    <property type="project" value="TreeGrafter"/>
</dbReference>
<evidence type="ECO:0000256" key="9">
    <source>
        <dbReference type="ARBA" id="ARBA00025687"/>
    </source>
</evidence>
<protein>
    <recommendedName>
        <fullName evidence="4 10">Mediator of RNA polymerase II transcription subunit 21</fullName>
    </recommendedName>
</protein>
<accession>A0A420HC96</accession>
<dbReference type="Gene3D" id="6.10.280.10">
    <property type="entry name" value="Mediator complex, subunit Med21"/>
    <property type="match status" value="1"/>
</dbReference>
<evidence type="ECO:0000256" key="5">
    <source>
        <dbReference type="ARBA" id="ARBA00023015"/>
    </source>
</evidence>
<evidence type="ECO:0000256" key="8">
    <source>
        <dbReference type="ARBA" id="ARBA00023242"/>
    </source>
</evidence>
<comment type="caution">
    <text evidence="13">The sequence shown here is derived from an EMBL/GenBank/DDBJ whole genome shotgun (WGS) entry which is preliminary data.</text>
</comment>
<comment type="subunit">
    <text evidence="3 10">Component of the Mediator complex.</text>
</comment>
<evidence type="ECO:0000256" key="12">
    <source>
        <dbReference type="SAM" id="MobiDB-lite"/>
    </source>
</evidence>
<comment type="function">
    <text evidence="9 10">Component of the Mediator complex, a coactivator involved in the regulated transcription of nearly all RNA polymerase II-dependent genes. Mediator functions as a bridge to convey information from gene-specific regulatory proteins to the basal RNA polymerase II transcription machinery. Mediator is recruited to promoters by direct interactions with regulatory proteins and serves as a scaffold for the assembly of a functional preinitiation complex with RNA polymerase II and the general transcription factors.</text>
</comment>
<dbReference type="InterPro" id="IPR021384">
    <property type="entry name" value="Mediator_Med21"/>
</dbReference>
<reference evidence="13 14" key="1">
    <citation type="journal article" date="2018" name="BMC Genomics">
        <title>Comparative genome analyses reveal sequence features reflecting distinct modes of host-adaptation between dicot and monocot powdery mildew.</title>
        <authorList>
            <person name="Wu Y."/>
            <person name="Ma X."/>
            <person name="Pan Z."/>
            <person name="Kale S.D."/>
            <person name="Song Y."/>
            <person name="King H."/>
            <person name="Zhang Q."/>
            <person name="Presley C."/>
            <person name="Deng X."/>
            <person name="Wei C.I."/>
            <person name="Xiao S."/>
        </authorList>
    </citation>
    <scope>NUCLEOTIDE SEQUENCE [LARGE SCALE GENOMIC DNA]</scope>
    <source>
        <strain evidence="13">UCSC1</strain>
    </source>
</reference>
<organism evidence="13 14">
    <name type="scientific">Golovinomyces cichoracearum</name>
    <dbReference type="NCBI Taxonomy" id="62708"/>
    <lineage>
        <taxon>Eukaryota</taxon>
        <taxon>Fungi</taxon>
        <taxon>Dikarya</taxon>
        <taxon>Ascomycota</taxon>
        <taxon>Pezizomycotina</taxon>
        <taxon>Leotiomycetes</taxon>
        <taxon>Erysiphales</taxon>
        <taxon>Erysiphaceae</taxon>
        <taxon>Golovinomyces</taxon>
    </lineage>
</organism>
<evidence type="ECO:0000256" key="3">
    <source>
        <dbReference type="ARBA" id="ARBA00011837"/>
    </source>
</evidence>
<evidence type="ECO:0000256" key="10">
    <source>
        <dbReference type="RuleBase" id="RU366036"/>
    </source>
</evidence>
<dbReference type="PANTHER" id="PTHR13381">
    <property type="entry name" value="RNA POLYMERASE II HOLOENZYME COMPONENT SRB7"/>
    <property type="match status" value="1"/>
</dbReference>
<evidence type="ECO:0000313" key="13">
    <source>
        <dbReference type="EMBL" id="RKF55047.1"/>
    </source>
</evidence>
<feature type="region of interest" description="Disordered" evidence="12">
    <location>
        <begin position="32"/>
        <end position="62"/>
    </location>
</feature>
<evidence type="ECO:0000256" key="7">
    <source>
        <dbReference type="ARBA" id="ARBA00023163"/>
    </source>
</evidence>
<keyword evidence="6 10" id="KW-0010">Activator</keyword>
<dbReference type="GO" id="GO:0003712">
    <property type="term" value="F:transcription coregulator activity"/>
    <property type="evidence" value="ECO:0007669"/>
    <property type="project" value="TreeGrafter"/>
</dbReference>
<comment type="subcellular location">
    <subcellularLocation>
        <location evidence="1 10">Nucleus</location>
    </subcellularLocation>
</comment>
<dbReference type="AlphaFoldDB" id="A0A420HC96"/>
<keyword evidence="8 10" id="KW-0539">Nucleus</keyword>
<keyword evidence="5 10" id="KW-0805">Transcription regulation</keyword>
<keyword evidence="11" id="KW-0175">Coiled coil</keyword>
<evidence type="ECO:0000256" key="1">
    <source>
        <dbReference type="ARBA" id="ARBA00004123"/>
    </source>
</evidence>
<dbReference type="Proteomes" id="UP000285405">
    <property type="component" value="Unassembled WGS sequence"/>
</dbReference>
<keyword evidence="7 10" id="KW-0804">Transcription</keyword>
<dbReference type="SUPFAM" id="SSF140718">
    <property type="entry name" value="Mediator hinge subcomplex-like"/>
    <property type="match status" value="1"/>
</dbReference>
<sequence length="143" mass="16304">MADRLTQLQDALDQLINQFIASLFYINKHHSPRKLGPNDNLRQESNGEGSQKQTHPQVDSLPPDVFKAAHLELAQDLIIKEQQIEALISVLPGLENSEKDQEETLRQLDEELREIEAEGAMAFKQKKELLEKLDEAIISIKRP</sequence>
<comment type="similarity">
    <text evidence="2 10">Belongs to the Mediator complex subunit 21 family.</text>
</comment>
<dbReference type="OrthoDB" id="526653at2759"/>